<keyword evidence="2" id="KW-1185">Reference proteome</keyword>
<protein>
    <submittedName>
        <fullName evidence="1">Uncharacterized protein</fullName>
    </submittedName>
</protein>
<organism evidence="1 2">
    <name type="scientific">Phlebia brevispora</name>
    <dbReference type="NCBI Taxonomy" id="194682"/>
    <lineage>
        <taxon>Eukaryota</taxon>
        <taxon>Fungi</taxon>
        <taxon>Dikarya</taxon>
        <taxon>Basidiomycota</taxon>
        <taxon>Agaricomycotina</taxon>
        <taxon>Agaricomycetes</taxon>
        <taxon>Polyporales</taxon>
        <taxon>Meruliaceae</taxon>
        <taxon>Phlebia</taxon>
    </lineage>
</organism>
<sequence length="273" mass="30261">MLLTSRTRPSSVNNLAGEDSRLKTEKEASMPAHWNLKSIRCPPIQFCLKALCAIALGRPNLEYIWETFRTEEGFHARRRELNDRVSNVNFVAGLLLASEAAFVSTNSPLSSVINYNLRGAYILLLVSFGVTLGGLVVGAAVGYICTCADQGWLENTLIQSRLRIFCALVILGYPFLSIGASTACLAFALLVAAWNSNDPIVKYGAAILLLLPSCMSPLFIYTQLPWLFPGRYEKLSRESTFTSQNNERDLERDGNAGHELRLENEVHSRDNLT</sequence>
<evidence type="ECO:0000313" key="2">
    <source>
        <dbReference type="Proteomes" id="UP001148662"/>
    </source>
</evidence>
<gene>
    <name evidence="1" type="ORF">NM688_g3623</name>
</gene>
<dbReference type="Proteomes" id="UP001148662">
    <property type="component" value="Unassembled WGS sequence"/>
</dbReference>
<evidence type="ECO:0000313" key="1">
    <source>
        <dbReference type="EMBL" id="KAJ3553420.1"/>
    </source>
</evidence>
<name>A0ACC1T5G8_9APHY</name>
<proteinExistence type="predicted"/>
<accession>A0ACC1T5G8</accession>
<dbReference type="EMBL" id="JANHOG010000542">
    <property type="protein sequence ID" value="KAJ3553420.1"/>
    <property type="molecule type" value="Genomic_DNA"/>
</dbReference>
<reference evidence="1" key="1">
    <citation type="submission" date="2022-07" db="EMBL/GenBank/DDBJ databases">
        <title>Genome Sequence of Phlebia brevispora.</title>
        <authorList>
            <person name="Buettner E."/>
        </authorList>
    </citation>
    <scope>NUCLEOTIDE SEQUENCE</scope>
    <source>
        <strain evidence="1">MPL23</strain>
    </source>
</reference>
<comment type="caution">
    <text evidence="1">The sequence shown here is derived from an EMBL/GenBank/DDBJ whole genome shotgun (WGS) entry which is preliminary data.</text>
</comment>